<dbReference type="KEGG" id="mlo:mlr4706"/>
<dbReference type="EMBL" id="BA000012">
    <property type="protein sequence ID" value="BAB51299.1"/>
    <property type="molecule type" value="Genomic_DNA"/>
</dbReference>
<dbReference type="InterPro" id="IPR029063">
    <property type="entry name" value="SAM-dependent_MTases_sf"/>
</dbReference>
<gene>
    <name evidence="1" type="ordered locus">mlr4706</name>
</gene>
<dbReference type="NCBIfam" id="TIGR04474">
    <property type="entry name" value="tcm_partner"/>
    <property type="match status" value="1"/>
</dbReference>
<reference evidence="1 2" key="1">
    <citation type="journal article" date="2000" name="DNA Res.">
        <title>Complete genome structure of the nitrogen-fixing symbiotic bacterium Mesorhizobium loti.</title>
        <authorList>
            <person name="Kaneko T."/>
            <person name="Nakamura Y."/>
            <person name="Sato S."/>
            <person name="Asamizu E."/>
            <person name="Kato T."/>
            <person name="Sasamoto S."/>
            <person name="Watanabe A."/>
            <person name="Idesawa K."/>
            <person name="Ishikawa A."/>
            <person name="Kawashima K."/>
            <person name="Kimura T."/>
            <person name="Kishida Y."/>
            <person name="Kiyokawa C."/>
            <person name="Kohara M."/>
            <person name="Matsumoto M."/>
            <person name="Matsuno A."/>
            <person name="Mochizuki Y."/>
            <person name="Nakayama S."/>
            <person name="Nakazaki N."/>
            <person name="Shimpo S."/>
            <person name="Sugimoto M."/>
            <person name="Takeuchi C."/>
            <person name="Yamada M."/>
            <person name="Tabata S."/>
        </authorList>
    </citation>
    <scope>NUCLEOTIDE SEQUENCE [LARGE SCALE GENOMIC DNA]</scope>
    <source>
        <strain evidence="2">LMG 29417 / CECT 9101 / MAFF 303099</strain>
    </source>
</reference>
<protein>
    <submittedName>
        <fullName evidence="1">Mlr4706 protein</fullName>
    </submittedName>
</protein>
<name>Q98DH2_RHILO</name>
<dbReference type="RefSeq" id="WP_010912641.1">
    <property type="nucleotide sequence ID" value="NC_002678.2"/>
</dbReference>
<dbReference type="HOGENOM" id="CLU_955440_0_0_5"/>
<sequence>MSTDHEFGSLSTDLKLSVVEEYLRAFTLALHSKFPELWYIDAFAGTGERTVRVAGAIATDLLPALEKRIERRRGSARIALDITPHFSRYIFMDKMRRHCAALRCLANEYPDRSIDIVRGDANEAIKAELASQRWVGKRAVMFLDPYGMDVAWSTLEAIRKTEAIDVWYLVSLAGMFRQATHDPKKLTADKRAALTRMLGTDGWEDAWYRREQSTDLLGQVDETHQRVADVAAMEQFVGKRLASLFPKVLPPRRLRNDRGAPMFSLFLAISNPEPKAIGLATRIGNHILKASMEPASRHKGGH</sequence>
<dbReference type="eggNOG" id="ENOG502ZIUW">
    <property type="taxonomic scope" value="Bacteria"/>
</dbReference>
<accession>Q98DH2</accession>
<organism evidence="1 2">
    <name type="scientific">Mesorhizobium japonicum (strain LMG 29417 / CECT 9101 / MAFF 303099)</name>
    <name type="common">Mesorhizobium loti (strain MAFF 303099)</name>
    <dbReference type="NCBI Taxonomy" id="266835"/>
    <lineage>
        <taxon>Bacteria</taxon>
        <taxon>Pseudomonadati</taxon>
        <taxon>Pseudomonadota</taxon>
        <taxon>Alphaproteobacteria</taxon>
        <taxon>Hyphomicrobiales</taxon>
        <taxon>Phyllobacteriaceae</taxon>
        <taxon>Mesorhizobium</taxon>
    </lineage>
</organism>
<proteinExistence type="predicted"/>
<dbReference type="InterPro" id="IPR031009">
    <property type="entry name" value="Tcm_partner"/>
</dbReference>
<dbReference type="AlphaFoldDB" id="Q98DH2"/>
<evidence type="ECO:0000313" key="2">
    <source>
        <dbReference type="Proteomes" id="UP000000552"/>
    </source>
</evidence>
<dbReference type="Proteomes" id="UP000000552">
    <property type="component" value="Chromosome"/>
</dbReference>
<dbReference type="SUPFAM" id="SSF53335">
    <property type="entry name" value="S-adenosyl-L-methionine-dependent methyltransferases"/>
    <property type="match status" value="1"/>
</dbReference>
<evidence type="ECO:0000313" key="1">
    <source>
        <dbReference type="EMBL" id="BAB51299.1"/>
    </source>
</evidence>